<dbReference type="GO" id="GO:0005634">
    <property type="term" value="C:nucleus"/>
    <property type="evidence" value="ECO:0007669"/>
    <property type="project" value="TreeGrafter"/>
</dbReference>
<reference evidence="5 6" key="1">
    <citation type="submission" date="2016-11" db="EMBL/GenBank/DDBJ databases">
        <title>The macronuclear genome of Stentor coeruleus: a giant cell with tiny introns.</title>
        <authorList>
            <person name="Slabodnick M."/>
            <person name="Ruby J.G."/>
            <person name="Reiff S.B."/>
            <person name="Swart E.C."/>
            <person name="Gosai S."/>
            <person name="Prabakaran S."/>
            <person name="Witkowska E."/>
            <person name="Larue G.E."/>
            <person name="Fisher S."/>
            <person name="Freeman R.M."/>
            <person name="Gunawardena J."/>
            <person name="Chu W."/>
            <person name="Stover N.A."/>
            <person name="Gregory B.D."/>
            <person name="Nowacki M."/>
            <person name="Derisi J."/>
            <person name="Roy S.W."/>
            <person name="Marshall W.F."/>
            <person name="Sood P."/>
        </authorList>
    </citation>
    <scope>NUCLEOTIDE SEQUENCE [LARGE SCALE GENOMIC DNA]</scope>
    <source>
        <strain evidence="5">WM001</strain>
    </source>
</reference>
<evidence type="ECO:0000256" key="1">
    <source>
        <dbReference type="ARBA" id="ARBA00022670"/>
    </source>
</evidence>
<evidence type="ECO:0000256" key="3">
    <source>
        <dbReference type="ARBA" id="ARBA00022801"/>
    </source>
</evidence>
<dbReference type="Pfam" id="PF00443">
    <property type="entry name" value="UCH"/>
    <property type="match status" value="1"/>
</dbReference>
<comment type="caution">
    <text evidence="5">The sequence shown here is derived from an EMBL/GenBank/DDBJ whole genome shotgun (WGS) entry which is preliminary data.</text>
</comment>
<feature type="domain" description="USP" evidence="4">
    <location>
        <begin position="1343"/>
        <end position="1686"/>
    </location>
</feature>
<dbReference type="CDD" id="cd02659">
    <property type="entry name" value="peptidase_C19C"/>
    <property type="match status" value="1"/>
</dbReference>
<keyword evidence="6" id="KW-1185">Reference proteome</keyword>
<dbReference type="PROSITE" id="PS50235">
    <property type="entry name" value="USP_3"/>
    <property type="match status" value="1"/>
</dbReference>
<dbReference type="GO" id="GO:0006508">
    <property type="term" value="P:proteolysis"/>
    <property type="evidence" value="ECO:0007669"/>
    <property type="project" value="UniProtKB-KW"/>
</dbReference>
<dbReference type="GO" id="GO:0005829">
    <property type="term" value="C:cytosol"/>
    <property type="evidence" value="ECO:0007669"/>
    <property type="project" value="TreeGrafter"/>
</dbReference>
<dbReference type="InterPro" id="IPR056850">
    <property type="entry name" value="ARM_UBP34_24_USP9X_Y"/>
</dbReference>
<dbReference type="PANTHER" id="PTHR24006">
    <property type="entry name" value="UBIQUITIN CARBOXYL-TERMINAL HYDROLASE"/>
    <property type="match status" value="1"/>
</dbReference>
<evidence type="ECO:0000313" key="5">
    <source>
        <dbReference type="EMBL" id="OMJ95445.1"/>
    </source>
</evidence>
<keyword evidence="3" id="KW-0378">Hydrolase</keyword>
<evidence type="ECO:0000256" key="2">
    <source>
        <dbReference type="ARBA" id="ARBA00022786"/>
    </source>
</evidence>
<dbReference type="OrthoDB" id="289038at2759"/>
<keyword evidence="1" id="KW-0645">Protease</keyword>
<name>A0A1R2D2F3_9CILI</name>
<dbReference type="InterPro" id="IPR001394">
    <property type="entry name" value="Peptidase_C19_UCH"/>
</dbReference>
<dbReference type="Pfam" id="PF25010">
    <property type="entry name" value="ARM_UBP24_USP9X-Y"/>
    <property type="match status" value="1"/>
</dbReference>
<dbReference type="PANTHER" id="PTHR24006:SF827">
    <property type="entry name" value="UBIQUITIN CARBOXYL-TERMINAL HYDROLASE 34"/>
    <property type="match status" value="1"/>
</dbReference>
<dbReference type="InterPro" id="IPR028889">
    <property type="entry name" value="USP"/>
</dbReference>
<dbReference type="Proteomes" id="UP000187209">
    <property type="component" value="Unassembled WGS sequence"/>
</dbReference>
<accession>A0A1R2D2F3</accession>
<dbReference type="GO" id="GO:0004843">
    <property type="term" value="F:cysteine-type deubiquitinase activity"/>
    <property type="evidence" value="ECO:0007669"/>
    <property type="project" value="InterPro"/>
</dbReference>
<gene>
    <name evidence="5" type="ORF">SteCoe_1212</name>
</gene>
<evidence type="ECO:0000313" key="6">
    <source>
        <dbReference type="Proteomes" id="UP000187209"/>
    </source>
</evidence>
<dbReference type="EMBL" id="MPUH01000012">
    <property type="protein sequence ID" value="OMJ95445.1"/>
    <property type="molecule type" value="Genomic_DNA"/>
</dbReference>
<dbReference type="InterPro" id="IPR018200">
    <property type="entry name" value="USP_CS"/>
</dbReference>
<dbReference type="FunFam" id="3.90.70.10:FF:000022">
    <property type="entry name" value="Ubiquitin carboxyl-terminal hydrolase 24"/>
    <property type="match status" value="1"/>
</dbReference>
<keyword evidence="2" id="KW-0833">Ubl conjugation pathway</keyword>
<sequence length="2209" mass="258360">MNGYNMSEGVPNWCREGCYIDAKDSMNDWCVAKVTDICRIKNTVTVFHDGWGTKTTTYPLRSSKIAPFRKNTIKYTGPKRIAMRDWDLSEEELTEMQNQIDSLLNSNLQCNDAFYITQFIRGKLYIFIENLLMYKYKQNFQFIKPAVNIFGSVVKLIVMWLRKAPELFPYYYKSQSQPDLYLDDSNAALSLVWPELMDTLNKLFALDSRVSDFFQTYDEVPLDYEPSPLTVMNDKKYSETLQYIINLFTKEKGFEAVIAILNEKDEQKRVPFPFIATTLLYVLVHFLDPDFWNKFSSDLTSAVYQRIDIITETELKDLKHEDILRVLSMVKDSNENLDKKKFNFFLKMIKSNYFEKRIKGLTEINTIIESIEKKSDSMMKNRISRDELKDWILKNNLVELVVNDRPHVELIKRSSTIFRFLAQSRALEVENLEILWRSMDGKHESYIRATYASILEFTPFLTEELHDYLYLKFKSVPIEKYDEIFLSLVKDFTAVALIAAIRIALSNRKEYSKLYGLEIFENLMLDNAPIDFSMQSCKYIGIILSHALAGKMRSTYVKKLINLVVSGDSVPQALSLLMRLFKSFKDLKRQAMEIKTLNEESHFTELILKDFKNYKEKAAGINPNDVWGKIICGRFTYEYNISIRLKFLEFLLLFSNGAVELSQKNIEDLWEMIGNSPIENERKLFYIWITKGIKRKPPLSCENVEFVFQKILINNQKFPVESITKESFSCFKYIFLIYHANAENIEIVLNKFKCRKAKTLEGFEKLLQIQLTSEINSEDAAKFIISLLLRYSSQSFHQATVIQEEFTDELLEIILRSKDNNQLVTRGLNLLKMLLGDAESENFIPNSYIYVHENTSRDFNKIQYDQNRPLRHLRKEIASLYKRPIESTILLVNEKRLTGADDDMDLRLLKAHCIAVEFRYADYKEHNPLPGLSTNQKVIKSLFELLSNTEKSYTNVAWELLVALPTNQQLEEAFEALDEPVKMLLDQTSTYRLVYELMIIQKLSADYDWANKFIDSKGLDQLIEIFLDIPTGNHSAMKQECLIKTISTFFTRNLKIDNLTKIAECFFTSLLIISNCITTSNSINSNDYLSQNHYELKDPGSFTKACEDFITFISVSDPNVLHDFIHNNPNLINNIFSQFLLNKSMLHLSYCLRHLLETIAQTNETLEDYFKILFELRKKAVEESNENYWKLLAFTVNNLKGFEAEKKEIIDELISFVKTSKCEKSSGDKNEALSGALTVISKAWTNSIKVSKSHSNLFITKCLFEIPENLDRNMLVPPICKHSETRSCAFEVIIKLCKLSPKFINRLVQELDKHHEEPDWRGLRRADWAISAVANEKSQAGYVGIKNLGCTCYMNSLLQQIFMITSFRNGILATKAEPHDENMLYKLQYLFSSLLFSDKQYINPKMFTGTIKDFDGNPINVNEQMDVDEFFNYFMDKLEGYLKDSPHQNMIKMHFGGLQVTELIGKDCIHRSERYEPFLTVSVEVKNKKSLQESLDSFVAGEILEGENAYQCDHCEAKVRAIRRVCIKHLPNYLIIALRRFEFDFDSMVRVKLNDFCEFPLEINMEAYTQEGLERHEKEKEKAAGKDVNVPTKKFSDDYYNYKLRGIVIHAGTADSGHYYSYIQDSFKKWFEFNDVWVEEFNPDSISDKCFGGEEKFSWSSAYSNSPNTAIREKCGNAYLLFYERIGIYNVRGNDEESLEPASLDVELSGEIEHMKTVRKQNQKYWRNKHIFAAEYSKFIAELSQLENMPFKFVLKFTITVLLRTKEKREELIYIYLALENEIKKDTEKAQWVLEMLSSENVCKELLLYCPLLLMRKIIVGLIKTAVANVDKVKSERIMLRLIKVLPFAKKHFTKNYAQYLEVLKVVVCACEDVLQKHKIIKILIKYLFGQEFILPPYPEDQDQDIHLGYKTAPLSDPEKSDLFFTESKGCSYENIFHILLLFNNKIPEKYLEILRDPERIETLLNLIDTKTAIKYFGKLYAQLMTINSTHYNIYLKKLIEYSQLPDLFKRSQSQKLISHLILYKCPLQKEFMSIYILYKFKQLKAVKYLTEVESIISNFMNLCSKSTDFQSYFKDQNEILAWIEKWLKENMHYHFPSNKSTQYEESFRPSLKNLYQKCLKVMRNEDLYTPDIWDSDDDINEDLLQKGKYLDITESNSTHWTKGYIKERIGDLLYMKIKSWDNSEYHTLKEAYSEDIAPYGHYTSKLYP</sequence>
<dbReference type="GO" id="GO:0016579">
    <property type="term" value="P:protein deubiquitination"/>
    <property type="evidence" value="ECO:0007669"/>
    <property type="project" value="InterPro"/>
</dbReference>
<dbReference type="InterPro" id="IPR050164">
    <property type="entry name" value="Peptidase_C19"/>
</dbReference>
<dbReference type="SUPFAM" id="SSF54001">
    <property type="entry name" value="Cysteine proteinases"/>
    <property type="match status" value="1"/>
</dbReference>
<protein>
    <recommendedName>
        <fullName evidence="4">USP domain-containing protein</fullName>
    </recommendedName>
</protein>
<evidence type="ECO:0000259" key="4">
    <source>
        <dbReference type="PROSITE" id="PS50235"/>
    </source>
</evidence>
<organism evidence="5 6">
    <name type="scientific">Stentor coeruleus</name>
    <dbReference type="NCBI Taxonomy" id="5963"/>
    <lineage>
        <taxon>Eukaryota</taxon>
        <taxon>Sar</taxon>
        <taxon>Alveolata</taxon>
        <taxon>Ciliophora</taxon>
        <taxon>Postciliodesmatophora</taxon>
        <taxon>Heterotrichea</taxon>
        <taxon>Heterotrichida</taxon>
        <taxon>Stentoridae</taxon>
        <taxon>Stentor</taxon>
    </lineage>
</organism>
<dbReference type="Gene3D" id="3.90.70.10">
    <property type="entry name" value="Cysteine proteinases"/>
    <property type="match status" value="1"/>
</dbReference>
<proteinExistence type="predicted"/>
<dbReference type="PROSITE" id="PS00973">
    <property type="entry name" value="USP_2"/>
    <property type="match status" value="1"/>
</dbReference>
<dbReference type="InterPro" id="IPR038765">
    <property type="entry name" value="Papain-like_cys_pep_sf"/>
</dbReference>